<proteinExistence type="predicted"/>
<reference evidence="2" key="1">
    <citation type="submission" date="2019-11" db="EMBL/GenBank/DDBJ databases">
        <authorList>
            <person name="Ndlovu S.S."/>
            <person name="Carulei O."/>
        </authorList>
    </citation>
    <scope>NUCLEOTIDE SEQUENCE [LARGE SCALE GENOMIC DNA]</scope>
    <source>
        <strain evidence="2">RSA_2_2004</strain>
    </source>
</reference>
<organismHost>
    <name type="scientific">Phacochoerus africanus</name>
    <name type="common">Warthog</name>
    <dbReference type="NCBI Taxonomy" id="41426"/>
</organismHost>
<feature type="transmembrane region" description="Helical" evidence="1">
    <location>
        <begin position="48"/>
        <end position="65"/>
    </location>
</feature>
<feature type="transmembrane region" description="Helical" evidence="1">
    <location>
        <begin position="20"/>
        <end position="41"/>
    </location>
</feature>
<protein>
    <submittedName>
        <fullName evidence="2">PK145R</fullName>
    </submittedName>
</protein>
<keyword evidence="1" id="KW-0812">Transmembrane</keyword>
<organismHost>
    <name type="scientific">Ornithodoros moubata</name>
    <name type="common">Soft tick</name>
    <name type="synonym">Argasid tick</name>
    <dbReference type="NCBI Taxonomy" id="6938"/>
</organismHost>
<organismHost>
    <name type="scientific">Sus scrofa</name>
    <name type="common">Pig</name>
    <dbReference type="NCBI Taxonomy" id="9823"/>
</organismHost>
<accession>A0A6G7KUA6</accession>
<feature type="transmembrane region" description="Helical" evidence="1">
    <location>
        <begin position="77"/>
        <end position="93"/>
    </location>
</feature>
<sequence length="118" mass="14119">MQKSLLLCYTRPWPQRSFTAAYNSCFYRCICYIPLGLLSILQRVYKSIYACCLFLYSSLCFYKYRALQFTLFSDCKLFIYVLLCILFFTPLPLQKRPTISYKKKKLGQRLLQKEEKNP</sequence>
<keyword evidence="1" id="KW-0472">Membrane</keyword>
<dbReference type="EMBL" id="MN641877">
    <property type="protein sequence ID" value="QII88909.1"/>
    <property type="molecule type" value="Genomic_DNA"/>
</dbReference>
<evidence type="ECO:0000313" key="2">
    <source>
        <dbReference type="EMBL" id="QII88909.1"/>
    </source>
</evidence>
<organismHost>
    <name type="scientific">Phacochoerus aethiopicus</name>
    <name type="common">Warthog</name>
    <dbReference type="NCBI Taxonomy" id="85517"/>
</organismHost>
<name>A0A6G7KUA6_ASF</name>
<organismHost>
    <name type="scientific">Ornithodoros</name>
    <name type="common">relapsing fever ticks</name>
    <dbReference type="NCBI Taxonomy" id="6937"/>
</organismHost>
<keyword evidence="1" id="KW-1133">Transmembrane helix</keyword>
<organismHost>
    <name type="scientific">Potamochoerus larvatus</name>
    <name type="common">Bushpig</name>
    <dbReference type="NCBI Taxonomy" id="273792"/>
</organismHost>
<evidence type="ECO:0000256" key="1">
    <source>
        <dbReference type="SAM" id="Phobius"/>
    </source>
</evidence>
<organism evidence="2">
    <name type="scientific">African swine fever virus</name>
    <name type="common">ASFV</name>
    <dbReference type="NCBI Taxonomy" id="10497"/>
    <lineage>
        <taxon>Viruses</taxon>
        <taxon>Varidnaviria</taxon>
        <taxon>Bamfordvirae</taxon>
        <taxon>Nucleocytoviricota</taxon>
        <taxon>Pokkesviricetes</taxon>
        <taxon>Asfuvirales</taxon>
        <taxon>Asfarviridae</taxon>
        <taxon>Asfivirus</taxon>
        <taxon>Asfivirus haemorrhagiae</taxon>
    </lineage>
</organism>
<gene>
    <name evidence="2" type="primary">K145R</name>
</gene>